<evidence type="ECO:0000256" key="1">
    <source>
        <dbReference type="ARBA" id="ARBA00004123"/>
    </source>
</evidence>
<protein>
    <recommendedName>
        <fullName evidence="10">DUF4772 domain-containing protein</fullName>
    </recommendedName>
</protein>
<evidence type="ECO:0000256" key="4">
    <source>
        <dbReference type="ARBA" id="ARBA00022833"/>
    </source>
</evidence>
<evidence type="ECO:0000256" key="5">
    <source>
        <dbReference type="ARBA" id="ARBA00023015"/>
    </source>
</evidence>
<dbReference type="AlphaFoldDB" id="A0A1D1UY26"/>
<feature type="region of interest" description="Disordered" evidence="9">
    <location>
        <begin position="171"/>
        <end position="192"/>
    </location>
</feature>
<dbReference type="GO" id="GO:0005634">
    <property type="term" value="C:nucleus"/>
    <property type="evidence" value="ECO:0007669"/>
    <property type="project" value="UniProtKB-SubCell"/>
</dbReference>
<gene>
    <name evidence="11" type="primary">RvY_06149</name>
    <name evidence="11" type="synonym">RvY_06149.1</name>
    <name evidence="11" type="ORF">RvY_06149-1</name>
</gene>
<feature type="region of interest" description="Disordered" evidence="9">
    <location>
        <begin position="560"/>
        <end position="584"/>
    </location>
</feature>
<dbReference type="GO" id="GO:0000978">
    <property type="term" value="F:RNA polymerase II cis-regulatory region sequence-specific DNA binding"/>
    <property type="evidence" value="ECO:0007669"/>
    <property type="project" value="TreeGrafter"/>
</dbReference>
<dbReference type="SMART" id="SM01366">
    <property type="entry name" value="c-clamp"/>
    <property type="match status" value="1"/>
</dbReference>
<feature type="region of interest" description="Disordered" evidence="9">
    <location>
        <begin position="496"/>
        <end position="525"/>
    </location>
</feature>
<keyword evidence="5" id="KW-0805">Transcription regulation</keyword>
<dbReference type="Pfam" id="PF15997">
    <property type="entry name" value="DUF4772"/>
    <property type="match status" value="1"/>
</dbReference>
<evidence type="ECO:0000313" key="12">
    <source>
        <dbReference type="Proteomes" id="UP000186922"/>
    </source>
</evidence>
<comment type="subcellular location">
    <subcellularLocation>
        <location evidence="1">Nucleus</location>
    </subcellularLocation>
</comment>
<dbReference type="PANTHER" id="PTHR13006">
    <property type="entry name" value="PAPILLOMAVIRUS REGULATORY FACTOR PRF-1"/>
    <property type="match status" value="1"/>
</dbReference>
<evidence type="ECO:0000256" key="7">
    <source>
        <dbReference type="ARBA" id="ARBA00023163"/>
    </source>
</evidence>
<evidence type="ECO:0000313" key="11">
    <source>
        <dbReference type="EMBL" id="GAU94361.1"/>
    </source>
</evidence>
<comment type="caution">
    <text evidence="11">The sequence shown here is derived from an EMBL/GenBank/DDBJ whole genome shotgun (WGS) entry which is preliminary data.</text>
</comment>
<dbReference type="GO" id="GO:0003700">
    <property type="term" value="F:DNA-binding transcription factor activity"/>
    <property type="evidence" value="ECO:0007669"/>
    <property type="project" value="TreeGrafter"/>
</dbReference>
<keyword evidence="4" id="KW-0862">Zinc</keyword>
<dbReference type="Proteomes" id="UP000186922">
    <property type="component" value="Unassembled WGS sequence"/>
</dbReference>
<evidence type="ECO:0000256" key="6">
    <source>
        <dbReference type="ARBA" id="ARBA00023125"/>
    </source>
</evidence>
<evidence type="ECO:0000256" key="8">
    <source>
        <dbReference type="ARBA" id="ARBA00023242"/>
    </source>
</evidence>
<evidence type="ECO:0000256" key="3">
    <source>
        <dbReference type="ARBA" id="ARBA00022771"/>
    </source>
</evidence>
<organism evidence="11 12">
    <name type="scientific">Ramazzottius varieornatus</name>
    <name type="common">Water bear</name>
    <name type="synonym">Tardigrade</name>
    <dbReference type="NCBI Taxonomy" id="947166"/>
    <lineage>
        <taxon>Eukaryota</taxon>
        <taxon>Metazoa</taxon>
        <taxon>Ecdysozoa</taxon>
        <taxon>Tardigrada</taxon>
        <taxon>Eutardigrada</taxon>
        <taxon>Parachela</taxon>
        <taxon>Hypsibioidea</taxon>
        <taxon>Ramazzottiidae</taxon>
        <taxon>Ramazzottius</taxon>
    </lineage>
</organism>
<evidence type="ECO:0000259" key="10">
    <source>
        <dbReference type="Pfam" id="PF15997"/>
    </source>
</evidence>
<keyword evidence="6" id="KW-0238">DNA-binding</keyword>
<evidence type="ECO:0000256" key="9">
    <source>
        <dbReference type="SAM" id="MobiDB-lite"/>
    </source>
</evidence>
<name>A0A1D1UY26_RAMVA</name>
<sequence length="622" mass="68007">MSSGKRGAGGGGKRSGVMGMRVAAKKESTGWYEAATVSEVGGADTSMPAGEAGEMASSIMRHSHKLRLTFDDGSSGWYLERHIIGPGFQSMTSTSLTTGQLVYCTVGHKEMSGKVAALPSAGSELLQITLDDDNGQSISRKVEDVRLIKSRKSSRQIADKDYLSLASGKSDVVQDAETIKEPPATKPLAATSRKRAMPLDIVTCGSERVKSSHAFKPAKSKATAALPRSPKSLDRESLDDELPYIPMDDGESEDSDSLVPEDEDEEESGELMDECSAALVLMSLHASPAMRGPAADGLTMRKTCDPHKDAGFFSSSIPTPGLYGSSWPVPGGKMAESGRRRSARQAYGNTMREWRLASSSDEGIEMGSTSGSSQLDPCMLDHDYSLGTVSSESTQDSPMEPYTFQRARKQRPSNCNMVTMFQCTWPECYHMENSRNTIKRHIENVHFTSAVLRSEDLDFYYNEVETVAYSGDPCDSLSTPSTPPSEEKEMIDAVMDSSSSPATIDRHGYGTRHRQRSTMSCSSDASTANFSRSFKYAPSSSGITIPRSSKLRRHYNEWQSASAPQADKYSDLVSPSGSSSHLSKKMRDIKKCRKVYGMENREQWCTQCKWKKACTRFAHENA</sequence>
<keyword evidence="7" id="KW-0804">Transcription</keyword>
<keyword evidence="12" id="KW-1185">Reference proteome</keyword>
<keyword evidence="2" id="KW-0479">Metal-binding</keyword>
<dbReference type="STRING" id="947166.A0A1D1UY26"/>
<keyword evidence="8" id="KW-0539">Nucleus</keyword>
<accession>A0A1D1UY26</accession>
<dbReference type="GO" id="GO:0008270">
    <property type="term" value="F:zinc ion binding"/>
    <property type="evidence" value="ECO:0007669"/>
    <property type="project" value="UniProtKB-KW"/>
</dbReference>
<dbReference type="EMBL" id="BDGG01000002">
    <property type="protein sequence ID" value="GAU94361.1"/>
    <property type="molecule type" value="Genomic_DNA"/>
</dbReference>
<proteinExistence type="predicted"/>
<feature type="domain" description="DUF4772" evidence="10">
    <location>
        <begin position="12"/>
        <end position="116"/>
    </location>
</feature>
<feature type="compositionally biased region" description="Low complexity" evidence="9">
    <location>
        <begin position="571"/>
        <end position="581"/>
    </location>
</feature>
<dbReference type="PANTHER" id="PTHR13006:SF9">
    <property type="entry name" value="GLUCOSE TRANSPORTER 4 ENHANCER FACTOR, ISOFORM G"/>
    <property type="match status" value="1"/>
</dbReference>
<dbReference type="GO" id="GO:0006357">
    <property type="term" value="P:regulation of transcription by RNA polymerase II"/>
    <property type="evidence" value="ECO:0007669"/>
    <property type="project" value="TreeGrafter"/>
</dbReference>
<keyword evidence="3" id="KW-0863">Zinc-finger</keyword>
<dbReference type="OrthoDB" id="5950721at2759"/>
<dbReference type="InterPro" id="IPR052253">
    <property type="entry name" value="CR1/CR2-DNA-binding_regulator"/>
</dbReference>
<feature type="compositionally biased region" description="Acidic residues" evidence="9">
    <location>
        <begin position="237"/>
        <end position="272"/>
    </location>
</feature>
<feature type="region of interest" description="Disordered" evidence="9">
    <location>
        <begin position="212"/>
        <end position="272"/>
    </location>
</feature>
<reference evidence="11 12" key="1">
    <citation type="journal article" date="2016" name="Nat. Commun.">
        <title>Extremotolerant tardigrade genome and improved radiotolerance of human cultured cells by tardigrade-unique protein.</title>
        <authorList>
            <person name="Hashimoto T."/>
            <person name="Horikawa D.D."/>
            <person name="Saito Y."/>
            <person name="Kuwahara H."/>
            <person name="Kozuka-Hata H."/>
            <person name="Shin-I T."/>
            <person name="Minakuchi Y."/>
            <person name="Ohishi K."/>
            <person name="Motoyama A."/>
            <person name="Aizu T."/>
            <person name="Enomoto A."/>
            <person name="Kondo K."/>
            <person name="Tanaka S."/>
            <person name="Hara Y."/>
            <person name="Koshikawa S."/>
            <person name="Sagara H."/>
            <person name="Miura T."/>
            <person name="Yokobori S."/>
            <person name="Miyagawa K."/>
            <person name="Suzuki Y."/>
            <person name="Kubo T."/>
            <person name="Oyama M."/>
            <person name="Kohara Y."/>
            <person name="Fujiyama A."/>
            <person name="Arakawa K."/>
            <person name="Katayama T."/>
            <person name="Toyoda A."/>
            <person name="Kunieda T."/>
        </authorList>
    </citation>
    <scope>NUCLEOTIDE SEQUENCE [LARGE SCALE GENOMIC DNA]</scope>
    <source>
        <strain evidence="11 12">YOKOZUNA-1</strain>
    </source>
</reference>
<evidence type="ECO:0000256" key="2">
    <source>
        <dbReference type="ARBA" id="ARBA00022723"/>
    </source>
</evidence>
<dbReference type="InterPro" id="IPR031940">
    <property type="entry name" value="DUF4772"/>
</dbReference>